<evidence type="ECO:0000313" key="2">
    <source>
        <dbReference type="EMBL" id="RKS53528.1"/>
    </source>
</evidence>
<dbReference type="SUPFAM" id="SSF54427">
    <property type="entry name" value="NTF2-like"/>
    <property type="match status" value="1"/>
</dbReference>
<feature type="domain" description="SnoaL-like" evidence="1">
    <location>
        <begin position="8"/>
        <end position="109"/>
    </location>
</feature>
<accession>A0A495PVL7</accession>
<dbReference type="GO" id="GO:0016853">
    <property type="term" value="F:isomerase activity"/>
    <property type="evidence" value="ECO:0007669"/>
    <property type="project" value="UniProtKB-KW"/>
</dbReference>
<reference evidence="2 3" key="1">
    <citation type="submission" date="2018-10" db="EMBL/GenBank/DDBJ databases">
        <title>Genomic Encyclopedia of Archaeal and Bacterial Type Strains, Phase II (KMG-II): from individual species to whole genera.</title>
        <authorList>
            <person name="Goeker M."/>
        </authorList>
    </citation>
    <scope>NUCLEOTIDE SEQUENCE [LARGE SCALE GENOMIC DNA]</scope>
    <source>
        <strain evidence="2 3">DSM 19839</strain>
    </source>
</reference>
<proteinExistence type="predicted"/>
<dbReference type="RefSeq" id="WP_121345611.1">
    <property type="nucleotide sequence ID" value="NZ_RBLG01000002.1"/>
</dbReference>
<dbReference type="OrthoDB" id="391735at2"/>
<protein>
    <submittedName>
        <fullName evidence="2">Ketosteroid isomerase-like protein</fullName>
    </submittedName>
</protein>
<dbReference type="AlphaFoldDB" id="A0A495PVL7"/>
<gene>
    <name evidence="2" type="ORF">BC962_1780</name>
</gene>
<sequence length="162" mass="18685">MNNKELLEKFYNSFSDGNAQGMIECYHKDITFRDPAFGKLRGSKAKNMWEMLLSKKDSKAIITYKILEIGKEDAKVSWTAHYKYGPKKRNVINKVIANFEFRDGKIINHTDKFDLWSWSKQALGASGYLLGWSSYMRDQIQKKTGSLLNSYIEKKSLAASVH</sequence>
<dbReference type="EMBL" id="RBLG01000002">
    <property type="protein sequence ID" value="RKS53528.1"/>
    <property type="molecule type" value="Genomic_DNA"/>
</dbReference>
<evidence type="ECO:0000313" key="3">
    <source>
        <dbReference type="Proteomes" id="UP000276282"/>
    </source>
</evidence>
<dbReference type="Pfam" id="PF12680">
    <property type="entry name" value="SnoaL_2"/>
    <property type="match status" value="1"/>
</dbReference>
<dbReference type="Proteomes" id="UP000276282">
    <property type="component" value="Unassembled WGS sequence"/>
</dbReference>
<name>A0A495PVL7_9FLAO</name>
<dbReference type="InterPro" id="IPR037401">
    <property type="entry name" value="SnoaL-like"/>
</dbReference>
<comment type="caution">
    <text evidence="2">The sequence shown here is derived from an EMBL/GenBank/DDBJ whole genome shotgun (WGS) entry which is preliminary data.</text>
</comment>
<dbReference type="InterPro" id="IPR032710">
    <property type="entry name" value="NTF2-like_dom_sf"/>
</dbReference>
<dbReference type="Gene3D" id="3.10.450.50">
    <property type="match status" value="1"/>
</dbReference>
<organism evidence="2 3">
    <name type="scientific">Gillisia mitskevichiae</name>
    <dbReference type="NCBI Taxonomy" id="270921"/>
    <lineage>
        <taxon>Bacteria</taxon>
        <taxon>Pseudomonadati</taxon>
        <taxon>Bacteroidota</taxon>
        <taxon>Flavobacteriia</taxon>
        <taxon>Flavobacteriales</taxon>
        <taxon>Flavobacteriaceae</taxon>
        <taxon>Gillisia</taxon>
    </lineage>
</organism>
<keyword evidence="3" id="KW-1185">Reference proteome</keyword>
<evidence type="ECO:0000259" key="1">
    <source>
        <dbReference type="Pfam" id="PF12680"/>
    </source>
</evidence>
<keyword evidence="2" id="KW-0413">Isomerase</keyword>